<dbReference type="RefSeq" id="WP_255873076.1">
    <property type="nucleotide sequence ID" value="NZ_JACASI010000010.1"/>
</dbReference>
<evidence type="ECO:0008006" key="3">
    <source>
        <dbReference type="Google" id="ProtNLM"/>
    </source>
</evidence>
<reference evidence="1" key="1">
    <citation type="thesis" date="2020" institute="Technische Universitat Dresden" country="Dresden, Germany">
        <title>The Agarolytic System of Microbulbifer elongatus PORT2, Isolated from Batu Karas, Pangandaran West Java Indonesia.</title>
        <authorList>
            <person name="Anggraeni S.R."/>
        </authorList>
    </citation>
    <scope>NUCLEOTIDE SEQUENCE</scope>
    <source>
        <strain evidence="1">PORT2</strain>
    </source>
</reference>
<organism evidence="1 2">
    <name type="scientific">Microbulbifer elongatus</name>
    <dbReference type="NCBI Taxonomy" id="86173"/>
    <lineage>
        <taxon>Bacteria</taxon>
        <taxon>Pseudomonadati</taxon>
        <taxon>Pseudomonadota</taxon>
        <taxon>Gammaproteobacteria</taxon>
        <taxon>Cellvibrionales</taxon>
        <taxon>Microbulbiferaceae</taxon>
        <taxon>Microbulbifer</taxon>
    </lineage>
</organism>
<accession>A0ABT1NWF3</accession>
<dbReference type="EMBL" id="JACASI010000010">
    <property type="protein sequence ID" value="MCQ3828219.1"/>
    <property type="molecule type" value="Genomic_DNA"/>
</dbReference>
<dbReference type="Proteomes" id="UP001205566">
    <property type="component" value="Unassembled WGS sequence"/>
</dbReference>
<keyword evidence="2" id="KW-1185">Reference proteome</keyword>
<proteinExistence type="predicted"/>
<comment type="caution">
    <text evidence="1">The sequence shown here is derived from an EMBL/GenBank/DDBJ whole genome shotgun (WGS) entry which is preliminary data.</text>
</comment>
<name>A0ABT1NWF3_9GAMM</name>
<sequence>MSFQFRYDNQSRVVYLLLYGEATLDNRIRAARQLVAKYGHLKPLRILADVRKVSRLSMTLDEQRQYGSFVASVPELRAARIAVLNNTQLNTTAVMRKQARQGGLNFFSFLTEAEAVQWLTSTADVPS</sequence>
<evidence type="ECO:0000313" key="1">
    <source>
        <dbReference type="EMBL" id="MCQ3828219.1"/>
    </source>
</evidence>
<gene>
    <name evidence="1" type="ORF">HXX02_02045</name>
</gene>
<protein>
    <recommendedName>
        <fullName evidence="3">STAS/SEC14 domain-containing protein</fullName>
    </recommendedName>
</protein>
<evidence type="ECO:0000313" key="2">
    <source>
        <dbReference type="Proteomes" id="UP001205566"/>
    </source>
</evidence>